<evidence type="ECO:0000313" key="2">
    <source>
        <dbReference type="EMBL" id="RAL64483.1"/>
    </source>
</evidence>
<evidence type="ECO:0000313" key="3">
    <source>
        <dbReference type="Proteomes" id="UP000249056"/>
    </source>
</evidence>
<proteinExistence type="predicted"/>
<name>A0A395IYJ8_9HELO</name>
<gene>
    <name evidence="2" type="ORF">DID88_001959</name>
</gene>
<dbReference type="OrthoDB" id="10266999at2759"/>
<feature type="compositionally biased region" description="Low complexity" evidence="1">
    <location>
        <begin position="172"/>
        <end position="186"/>
    </location>
</feature>
<dbReference type="Proteomes" id="UP000249056">
    <property type="component" value="Unassembled WGS sequence"/>
</dbReference>
<feature type="region of interest" description="Disordered" evidence="1">
    <location>
        <begin position="169"/>
        <end position="195"/>
    </location>
</feature>
<reference evidence="2 3" key="1">
    <citation type="submission" date="2018-06" db="EMBL/GenBank/DDBJ databases">
        <title>Genome Sequence of the Brown Rot Fungal Pathogen Monilinia fructigena.</title>
        <authorList>
            <person name="Landi L."/>
            <person name="De Miccolis Angelini R.M."/>
            <person name="Pollastro S."/>
            <person name="Abate D."/>
            <person name="Faretra F."/>
            <person name="Romanazzi G."/>
        </authorList>
    </citation>
    <scope>NUCLEOTIDE SEQUENCE [LARGE SCALE GENOMIC DNA]</scope>
    <source>
        <strain evidence="2 3">Mfrg269</strain>
    </source>
</reference>
<sequence length="334" mass="35726">MENPITASTLTKKASPPCVDTTLKATEGASPLMVAHPGSPVDISGRRPSFVTAMASTHIDSNEKDFSFGSSTSHKLSKFRGNTEEGRIINRGIGGDDVAAKVGSFINEKENTKAKMMQVAGLPFYIPAKVPEQDERGKSSDTTLTNTEVHADFDFEGDNGTWISAHSEAHASRTSLATTDSSTSTITDDRSPDDLLTTDTSIVCSSASSVYSSSTASMDSYTSSTSTDIYGWEEELERKSGEGSLSWDHRSELGAAMRRLPSGGRTVGPRAGYAEGVPHFSCKRGDGKRKSLLYRVLNISSTKRLNDEIPPVPSLPSSYPTQNAVVETAVKMAP</sequence>
<dbReference type="EMBL" id="QKRW01000014">
    <property type="protein sequence ID" value="RAL64483.1"/>
    <property type="molecule type" value="Genomic_DNA"/>
</dbReference>
<evidence type="ECO:0000256" key="1">
    <source>
        <dbReference type="SAM" id="MobiDB-lite"/>
    </source>
</evidence>
<protein>
    <submittedName>
        <fullName evidence="2">Uncharacterized protein</fullName>
    </submittedName>
</protein>
<keyword evidence="3" id="KW-1185">Reference proteome</keyword>
<dbReference type="AlphaFoldDB" id="A0A395IYJ8"/>
<organism evidence="2 3">
    <name type="scientific">Monilinia fructigena</name>
    <dbReference type="NCBI Taxonomy" id="38457"/>
    <lineage>
        <taxon>Eukaryota</taxon>
        <taxon>Fungi</taxon>
        <taxon>Dikarya</taxon>
        <taxon>Ascomycota</taxon>
        <taxon>Pezizomycotina</taxon>
        <taxon>Leotiomycetes</taxon>
        <taxon>Helotiales</taxon>
        <taxon>Sclerotiniaceae</taxon>
        <taxon>Monilinia</taxon>
    </lineage>
</organism>
<accession>A0A395IYJ8</accession>
<comment type="caution">
    <text evidence="2">The sequence shown here is derived from an EMBL/GenBank/DDBJ whole genome shotgun (WGS) entry which is preliminary data.</text>
</comment>